<dbReference type="RefSeq" id="WP_257912052.1">
    <property type="nucleotide sequence ID" value="NZ_JANPWE010000001.1"/>
</dbReference>
<keyword evidence="2 5" id="KW-0812">Transmembrane</keyword>
<dbReference type="Pfam" id="PF13520">
    <property type="entry name" value="AA_permease_2"/>
    <property type="match status" value="1"/>
</dbReference>
<dbReference type="InterPro" id="IPR002293">
    <property type="entry name" value="AA/rel_permease1"/>
</dbReference>
<keyword evidence="3 5" id="KW-1133">Transmembrane helix</keyword>
<evidence type="ECO:0000256" key="5">
    <source>
        <dbReference type="SAM" id="Phobius"/>
    </source>
</evidence>
<comment type="caution">
    <text evidence="6">The sequence shown here is derived from an EMBL/GenBank/DDBJ whole genome shotgun (WGS) entry which is preliminary data.</text>
</comment>
<dbReference type="EMBL" id="JANPWE010000001">
    <property type="protein sequence ID" value="MCR6544440.1"/>
    <property type="molecule type" value="Genomic_DNA"/>
</dbReference>
<dbReference type="Gene3D" id="1.20.1740.10">
    <property type="entry name" value="Amino acid/polyamine transporter I"/>
    <property type="match status" value="1"/>
</dbReference>
<feature type="transmembrane region" description="Helical" evidence="5">
    <location>
        <begin position="254"/>
        <end position="272"/>
    </location>
</feature>
<proteinExistence type="predicted"/>
<feature type="transmembrane region" description="Helical" evidence="5">
    <location>
        <begin position="195"/>
        <end position="216"/>
    </location>
</feature>
<evidence type="ECO:0000313" key="6">
    <source>
        <dbReference type="EMBL" id="MCR6544440.1"/>
    </source>
</evidence>
<comment type="subcellular location">
    <subcellularLocation>
        <location evidence="1">Membrane</location>
        <topology evidence="1">Multi-pass membrane protein</topology>
    </subcellularLocation>
</comment>
<dbReference type="PANTHER" id="PTHR47704">
    <property type="entry name" value="POTASSIUM TRANSPORTER KIMA"/>
    <property type="match status" value="1"/>
</dbReference>
<keyword evidence="7" id="KW-1185">Reference proteome</keyword>
<evidence type="ECO:0000256" key="4">
    <source>
        <dbReference type="ARBA" id="ARBA00023136"/>
    </source>
</evidence>
<gene>
    <name evidence="6" type="ORF">NVS47_02750</name>
</gene>
<dbReference type="InterPro" id="IPR053153">
    <property type="entry name" value="APC_K+_Transporter"/>
</dbReference>
<dbReference type="PANTHER" id="PTHR47704:SF1">
    <property type="entry name" value="POTASSIUM TRANSPORTER KIMA"/>
    <property type="match status" value="1"/>
</dbReference>
<feature type="transmembrane region" description="Helical" evidence="5">
    <location>
        <begin position="146"/>
        <end position="174"/>
    </location>
</feature>
<feature type="transmembrane region" description="Helical" evidence="5">
    <location>
        <begin position="15"/>
        <end position="36"/>
    </location>
</feature>
<reference evidence="6 7" key="1">
    <citation type="submission" date="2022-08" db="EMBL/GenBank/DDBJ databases">
        <title>Proteogenomics of the novel Dehalobacterium formicoaceticum strain EZ94 highlights a key role of methyltransferases during anaerobic dichloromethane degradation.</title>
        <authorList>
            <person name="Wasmund K."/>
        </authorList>
    </citation>
    <scope>NUCLEOTIDE SEQUENCE [LARGE SCALE GENOMIC DNA]</scope>
    <source>
        <strain evidence="6 7">EZ94</strain>
    </source>
</reference>
<evidence type="ECO:0000256" key="1">
    <source>
        <dbReference type="ARBA" id="ARBA00004141"/>
    </source>
</evidence>
<name>A0ABT1Y0S4_9FIRM</name>
<feature type="transmembrane region" description="Helical" evidence="5">
    <location>
        <begin position="101"/>
        <end position="126"/>
    </location>
</feature>
<evidence type="ECO:0000256" key="3">
    <source>
        <dbReference type="ARBA" id="ARBA00022989"/>
    </source>
</evidence>
<evidence type="ECO:0000313" key="7">
    <source>
        <dbReference type="Proteomes" id="UP001524944"/>
    </source>
</evidence>
<organism evidence="6 7">
    <name type="scientific">Dehalobacterium formicoaceticum</name>
    <dbReference type="NCBI Taxonomy" id="51515"/>
    <lineage>
        <taxon>Bacteria</taxon>
        <taxon>Bacillati</taxon>
        <taxon>Bacillota</taxon>
        <taxon>Clostridia</taxon>
        <taxon>Eubacteriales</taxon>
        <taxon>Peptococcaceae</taxon>
        <taxon>Dehalobacterium</taxon>
    </lineage>
</organism>
<accession>A0ABT1Y0S4</accession>
<protein>
    <submittedName>
        <fullName evidence="6">APC family permease</fullName>
    </submittedName>
</protein>
<evidence type="ECO:0000256" key="2">
    <source>
        <dbReference type="ARBA" id="ARBA00022692"/>
    </source>
</evidence>
<dbReference type="Proteomes" id="UP001524944">
    <property type="component" value="Unassembled WGS sequence"/>
</dbReference>
<sequence>MTLGNLRGVKESTKLFGIPTYAFVVSIILLIIFGVLKSLKGDVTPLPAPAASSVDLGTQAISLFLILRAFSSGCAALTGVEAICDAVPNFREPSTKNAKTAYVFLALMVLITFVGTSYLAVLFHTVPNEDMTVLAQIATAVFGKGFMFYAIQVATAIILAMAANTAFAGFPTLISVISRDGYAPRQLSARGHRLSYSNGIVLLSLGGALLVIIFKGETHKLIPLYAVGVFTSFTLAQAGMFMRWIRLKPQGWQYKAAINGIGCLVTFVTVIIVSVTKFLSGAWIVFIAIPLLIYFMKRIKRHYNAVAQELDIPKEKLEQIVIRQKPTPHIIIPIDSLNKMVLKAIKYAKSITPNIEVFHIETYEGEADKLRKKWSMLNTDIPLIIKESPFRETVKTLVEYIESEEHASQPGDMITVLLPHFVVKKSWQMSLHNNTSFLIINSLLHERNIVVSIMPFQIEEARAMRQQTTVKQSDQHRE</sequence>
<keyword evidence="4 5" id="KW-0472">Membrane</keyword>
<feature type="transmembrane region" description="Helical" evidence="5">
    <location>
        <begin position="278"/>
        <end position="296"/>
    </location>
</feature>
<feature type="transmembrane region" description="Helical" evidence="5">
    <location>
        <begin position="222"/>
        <end position="242"/>
    </location>
</feature>